<dbReference type="GO" id="GO:0006906">
    <property type="term" value="P:vesicle fusion"/>
    <property type="evidence" value="ECO:0007669"/>
    <property type="project" value="TreeGrafter"/>
</dbReference>
<evidence type="ECO:0000313" key="4">
    <source>
        <dbReference type="EMBL" id="RKU46098.1"/>
    </source>
</evidence>
<feature type="compositionally biased region" description="Polar residues" evidence="2">
    <location>
        <begin position="90"/>
        <end position="99"/>
    </location>
</feature>
<evidence type="ECO:0000256" key="2">
    <source>
        <dbReference type="SAM" id="MobiDB-lite"/>
    </source>
</evidence>
<dbReference type="PANTHER" id="PTHR19305">
    <property type="entry name" value="SYNAPTOSOMAL ASSOCIATED PROTEIN"/>
    <property type="match status" value="1"/>
</dbReference>
<feature type="domain" description="T-SNARE coiled-coil homology" evidence="3">
    <location>
        <begin position="387"/>
        <end position="449"/>
    </location>
</feature>
<dbReference type="PROSITE" id="PS50192">
    <property type="entry name" value="T_SNARE"/>
    <property type="match status" value="2"/>
</dbReference>
<dbReference type="Gene3D" id="1.20.5.110">
    <property type="match status" value="2"/>
</dbReference>
<dbReference type="SUPFAM" id="SSF58038">
    <property type="entry name" value="SNARE fusion complex"/>
    <property type="match status" value="2"/>
</dbReference>
<reference evidence="4 5" key="1">
    <citation type="submission" date="2018-08" db="EMBL/GenBank/DDBJ databases">
        <title>Draft genome of the lignicolous fungus Coniochaeta pulveracea.</title>
        <authorList>
            <person name="Borstlap C.J."/>
            <person name="De Witt R.N."/>
            <person name="Botha A."/>
            <person name="Volschenk H."/>
        </authorList>
    </citation>
    <scope>NUCLEOTIDE SEQUENCE [LARGE SCALE GENOMIC DNA]</scope>
    <source>
        <strain evidence="4 5">CAB683</strain>
    </source>
</reference>
<dbReference type="GO" id="GO:0005886">
    <property type="term" value="C:plasma membrane"/>
    <property type="evidence" value="ECO:0007669"/>
    <property type="project" value="TreeGrafter"/>
</dbReference>
<gene>
    <name evidence="4" type="primary">SPO20</name>
    <name evidence="4" type="ORF">DL546_005564</name>
</gene>
<evidence type="ECO:0000313" key="5">
    <source>
        <dbReference type="Proteomes" id="UP000275385"/>
    </source>
</evidence>
<comment type="caution">
    <text evidence="4">The sequence shown here is derived from an EMBL/GenBank/DDBJ whole genome shotgun (WGS) entry which is preliminary data.</text>
</comment>
<dbReference type="InterPro" id="IPR000727">
    <property type="entry name" value="T_SNARE_dom"/>
</dbReference>
<dbReference type="GO" id="GO:0019905">
    <property type="term" value="F:syntaxin binding"/>
    <property type="evidence" value="ECO:0007669"/>
    <property type="project" value="TreeGrafter"/>
</dbReference>
<dbReference type="Proteomes" id="UP000275385">
    <property type="component" value="Unassembled WGS sequence"/>
</dbReference>
<name>A0A420YDY3_9PEZI</name>
<protein>
    <submittedName>
        <fullName evidence="4">Meiosis-specific subunit of the t-SNARE complex</fullName>
    </submittedName>
</protein>
<dbReference type="GO" id="GO:0006887">
    <property type="term" value="P:exocytosis"/>
    <property type="evidence" value="ECO:0007669"/>
    <property type="project" value="TreeGrafter"/>
</dbReference>
<dbReference type="AlphaFoldDB" id="A0A420YDY3"/>
<sequence>MKKFGFGRKEKSEKDDGDSNRSGLFGRKKPTSSQDENPYAQQPAEDPYARITPYSQAKPTPAVGPRGTPAGLPSGPSPSNVYGKPPPYSEQAQEKSGYQPQRYGASGGYGSNRYDVGPSTSGANRAGLSPAPSFGGGRVPARGPGGYGGLGPAEDDHNKDELLSGATGKYVGQGTAAPSQTSEGPGYGLSGTEKKTGDNNSWGGYGEPHEMTEEELQQQEYRDIKKKIQGIRDDTASSTDRSVQLLDSMLDTASGTAMRLKEQGEMLHNTNRNLDMAASQSRVANEKIDELKTLNRSMFAIRVGNPLTKSKREQESLDSHMRIYQAEKLQAEQSGSVKYKDNQHWDTHVRNTNRLGSRGPIAPKVNPERSKYMLEDDSDEEGKAEAEMAEAKIDANLDRMAHGMRVLKSIAVEQGELASRQNDLIDEIGQKSDTVNDRLEIGKYRMAKIR</sequence>
<feature type="compositionally biased region" description="Polar residues" evidence="2">
    <location>
        <begin position="31"/>
        <end position="40"/>
    </location>
</feature>
<organism evidence="4 5">
    <name type="scientific">Coniochaeta pulveracea</name>
    <dbReference type="NCBI Taxonomy" id="177199"/>
    <lineage>
        <taxon>Eukaryota</taxon>
        <taxon>Fungi</taxon>
        <taxon>Dikarya</taxon>
        <taxon>Ascomycota</taxon>
        <taxon>Pezizomycotina</taxon>
        <taxon>Sordariomycetes</taxon>
        <taxon>Sordariomycetidae</taxon>
        <taxon>Coniochaetales</taxon>
        <taxon>Coniochaetaceae</taxon>
        <taxon>Coniochaeta</taxon>
    </lineage>
</organism>
<keyword evidence="5" id="KW-1185">Reference proteome</keyword>
<accession>A0A420YDY3</accession>
<dbReference type="PANTHER" id="PTHR19305:SF9">
    <property type="entry name" value="SYNAPTOSOMAL-ASSOCIATED PROTEIN 29"/>
    <property type="match status" value="1"/>
</dbReference>
<feature type="compositionally biased region" description="Basic and acidic residues" evidence="2">
    <location>
        <begin position="7"/>
        <end position="19"/>
    </location>
</feature>
<feature type="compositionally biased region" description="Gly residues" evidence="2">
    <location>
        <begin position="134"/>
        <end position="151"/>
    </location>
</feature>
<proteinExistence type="inferred from homology"/>
<evidence type="ECO:0000256" key="1">
    <source>
        <dbReference type="ARBA" id="ARBA00009480"/>
    </source>
</evidence>
<dbReference type="OrthoDB" id="18679at2759"/>
<evidence type="ECO:0000259" key="3">
    <source>
        <dbReference type="PROSITE" id="PS50192"/>
    </source>
</evidence>
<feature type="region of interest" description="Disordered" evidence="2">
    <location>
        <begin position="1"/>
        <end position="217"/>
    </location>
</feature>
<dbReference type="GO" id="GO:0031201">
    <property type="term" value="C:SNARE complex"/>
    <property type="evidence" value="ECO:0007669"/>
    <property type="project" value="TreeGrafter"/>
</dbReference>
<dbReference type="EMBL" id="QVQW01000016">
    <property type="protein sequence ID" value="RKU46098.1"/>
    <property type="molecule type" value="Genomic_DNA"/>
</dbReference>
<dbReference type="STRING" id="177199.A0A420YDY3"/>
<dbReference type="GO" id="GO:0005484">
    <property type="term" value="F:SNAP receptor activity"/>
    <property type="evidence" value="ECO:0007669"/>
    <property type="project" value="TreeGrafter"/>
</dbReference>
<feature type="domain" description="T-SNARE coiled-coil homology" evidence="3">
    <location>
        <begin position="229"/>
        <end position="291"/>
    </location>
</feature>
<comment type="similarity">
    <text evidence="1">Belongs to the SNAP-25 family.</text>
</comment>
<dbReference type="CDD" id="cd15886">
    <property type="entry name" value="SNARE_SEC9N"/>
    <property type="match status" value="1"/>
</dbReference>